<name>A0ABP6JMV9_STRTU</name>
<reference evidence="3" key="1">
    <citation type="journal article" date="2019" name="Int. J. Syst. Evol. Microbiol.">
        <title>The Global Catalogue of Microorganisms (GCM) 10K type strain sequencing project: providing services to taxonomists for standard genome sequencing and annotation.</title>
        <authorList>
            <consortium name="The Broad Institute Genomics Platform"/>
            <consortium name="The Broad Institute Genome Sequencing Center for Infectious Disease"/>
            <person name="Wu L."/>
            <person name="Ma J."/>
        </authorList>
    </citation>
    <scope>NUCLEOTIDE SEQUENCE [LARGE SCALE GENOMIC DNA]</scope>
    <source>
        <strain evidence="3">JCM 4087</strain>
    </source>
</reference>
<keyword evidence="3" id="KW-1185">Reference proteome</keyword>
<dbReference type="EMBL" id="BAAAXZ010000126">
    <property type="protein sequence ID" value="GAA2935231.1"/>
    <property type="molecule type" value="Genomic_DNA"/>
</dbReference>
<sequence length="166" mass="16113">MARSQGDRPSGSVWSKNPRRAMSSLNDWASDVSRASVCSGRQPAFARSALTRATTVRAAEPRRPSAALAAAWAAGSSSAAAGSTAADAEADAAAEAAAAWCDAAVEGALSGVPVGPPDPGLRGALAPVVRASAGVASADLGADVVEGRTTAGVTRAAGVAGAASRS</sequence>
<gene>
    <name evidence="2" type="ORF">GCM10020221_33770</name>
</gene>
<protein>
    <submittedName>
        <fullName evidence="2">Uncharacterized protein</fullName>
    </submittedName>
</protein>
<comment type="caution">
    <text evidence="2">The sequence shown here is derived from an EMBL/GenBank/DDBJ whole genome shotgun (WGS) entry which is preliminary data.</text>
</comment>
<evidence type="ECO:0000313" key="3">
    <source>
        <dbReference type="Proteomes" id="UP001501102"/>
    </source>
</evidence>
<dbReference type="Proteomes" id="UP001501102">
    <property type="component" value="Unassembled WGS sequence"/>
</dbReference>
<organism evidence="2 3">
    <name type="scientific">Streptomyces thioluteus</name>
    <dbReference type="NCBI Taxonomy" id="66431"/>
    <lineage>
        <taxon>Bacteria</taxon>
        <taxon>Bacillati</taxon>
        <taxon>Actinomycetota</taxon>
        <taxon>Actinomycetes</taxon>
        <taxon>Kitasatosporales</taxon>
        <taxon>Streptomycetaceae</taxon>
        <taxon>Streptomyces</taxon>
    </lineage>
</organism>
<feature type="region of interest" description="Disordered" evidence="1">
    <location>
        <begin position="1"/>
        <end position="20"/>
    </location>
</feature>
<accession>A0ABP6JMV9</accession>
<evidence type="ECO:0000256" key="1">
    <source>
        <dbReference type="SAM" id="MobiDB-lite"/>
    </source>
</evidence>
<evidence type="ECO:0000313" key="2">
    <source>
        <dbReference type="EMBL" id="GAA2935231.1"/>
    </source>
</evidence>
<proteinExistence type="predicted"/>